<dbReference type="InterPro" id="IPR029024">
    <property type="entry name" value="TerB-like"/>
</dbReference>
<proteinExistence type="predicted"/>
<dbReference type="Gene3D" id="1.10.3680.10">
    <property type="entry name" value="TerB-like"/>
    <property type="match status" value="1"/>
</dbReference>
<evidence type="ECO:0000313" key="2">
    <source>
        <dbReference type="Proteomes" id="UP000010482"/>
    </source>
</evidence>
<name>K9YXD2_DACS8</name>
<dbReference type="STRING" id="13035.Dacsa_3046"/>
<accession>K9YXD2</accession>
<gene>
    <name evidence="1" type="ORF">Dacsa_3046</name>
</gene>
<dbReference type="KEGG" id="dsl:Dacsa_3046"/>
<reference evidence="1" key="1">
    <citation type="submission" date="2012-04" db="EMBL/GenBank/DDBJ databases">
        <title>Finished genome of Dactylococcopsis salina PCC 8305.</title>
        <authorList>
            <consortium name="US DOE Joint Genome Institute"/>
            <person name="Gugger M."/>
            <person name="Coursin T."/>
            <person name="Rippka R."/>
            <person name="Tandeau De Marsac N."/>
            <person name="Huntemann M."/>
            <person name="Wei C.-L."/>
            <person name="Han J."/>
            <person name="Detter J.C."/>
            <person name="Han C."/>
            <person name="Tapia R."/>
            <person name="Daligault H."/>
            <person name="Chen A."/>
            <person name="Krypides N."/>
            <person name="Mavromatis K."/>
            <person name="Markowitz V."/>
            <person name="Szeto E."/>
            <person name="Ivanova N."/>
            <person name="Ovchinnikova G."/>
            <person name="Pagani I."/>
            <person name="Pati A."/>
            <person name="Goodwin L."/>
            <person name="Peters L."/>
            <person name="Pitluck S."/>
            <person name="Woyke T."/>
            <person name="Kerfeld C."/>
        </authorList>
    </citation>
    <scope>NUCLEOTIDE SEQUENCE [LARGE SCALE GENOMIC DNA]</scope>
    <source>
        <strain evidence="1">PCC 8305</strain>
    </source>
</reference>
<organism evidence="1 2">
    <name type="scientific">Dactylococcopsis salina (strain PCC 8305)</name>
    <name type="common">Myxobactron salinum</name>
    <dbReference type="NCBI Taxonomy" id="13035"/>
    <lineage>
        <taxon>Bacteria</taxon>
        <taxon>Bacillati</taxon>
        <taxon>Cyanobacteriota</taxon>
        <taxon>Cyanophyceae</taxon>
        <taxon>Nodosilineales</taxon>
        <taxon>Cymatolegaceae</taxon>
        <taxon>Dactylococcopsis</taxon>
    </lineage>
</organism>
<evidence type="ECO:0000313" key="1">
    <source>
        <dbReference type="EMBL" id="AFZ51579.1"/>
    </source>
</evidence>
<dbReference type="RefSeq" id="WP_015230558.1">
    <property type="nucleotide sequence ID" value="NC_019780.1"/>
</dbReference>
<dbReference type="HOGENOM" id="CLU_152374_0_0_3"/>
<dbReference type="PATRIC" id="fig|13035.3.peg.3460"/>
<dbReference type="OrthoDB" id="485098at2"/>
<dbReference type="EMBL" id="CP003944">
    <property type="protein sequence ID" value="AFZ51579.1"/>
    <property type="molecule type" value="Genomic_DNA"/>
</dbReference>
<protein>
    <submittedName>
        <fullName evidence="1">Tellurite resistance protein TerB</fullName>
    </submittedName>
</protein>
<sequence length="137" mass="15833">MNNKPTNASKQLLKILIGAAWIDGKFQPEERQYLIKTAEKQQLADDPEIRPLLYELKTVKPEECYRWLEEYFGGYPTQEDYENLIEAISGLIYSDGEMASEEAKLLTEVQQYDPASTSSLDKVLKTVQKLYQRYVTS</sequence>
<dbReference type="CDD" id="cd07177">
    <property type="entry name" value="terB_like"/>
    <property type="match status" value="1"/>
</dbReference>
<keyword evidence="2" id="KW-1185">Reference proteome</keyword>
<dbReference type="SUPFAM" id="SSF158682">
    <property type="entry name" value="TerB-like"/>
    <property type="match status" value="1"/>
</dbReference>
<dbReference type="AlphaFoldDB" id="K9YXD2"/>
<dbReference type="eggNOG" id="COG1076">
    <property type="taxonomic scope" value="Bacteria"/>
</dbReference>
<dbReference type="Proteomes" id="UP000010482">
    <property type="component" value="Chromosome"/>
</dbReference>